<proteinExistence type="predicted"/>
<keyword evidence="1" id="KW-0472">Membrane</keyword>
<keyword evidence="1" id="KW-0812">Transmembrane</keyword>
<feature type="transmembrane region" description="Helical" evidence="1">
    <location>
        <begin position="20"/>
        <end position="39"/>
    </location>
</feature>
<comment type="caution">
    <text evidence="2">The sequence shown here is derived from an EMBL/GenBank/DDBJ whole genome shotgun (WGS) entry which is preliminary data.</text>
</comment>
<evidence type="ECO:0000256" key="1">
    <source>
        <dbReference type="SAM" id="Phobius"/>
    </source>
</evidence>
<gene>
    <name evidence="2" type="ORF">GCM10007383_12250</name>
</gene>
<organism evidence="2 3">
    <name type="scientific">Arenibacter certesii</name>
    <dbReference type="NCBI Taxonomy" id="228955"/>
    <lineage>
        <taxon>Bacteria</taxon>
        <taxon>Pseudomonadati</taxon>
        <taxon>Bacteroidota</taxon>
        <taxon>Flavobacteriia</taxon>
        <taxon>Flavobacteriales</taxon>
        <taxon>Flavobacteriaceae</taxon>
        <taxon>Arenibacter</taxon>
    </lineage>
</organism>
<sequence>MFNFDWLSGVSQETAKMIFLSLYGLIGVLVLLLPTEYVYEGIAKEDRHWYNNLKLWSICVLAILASIYYHF</sequence>
<dbReference type="RefSeq" id="WP_026812367.1">
    <property type="nucleotide sequence ID" value="NZ_BMWP01000006.1"/>
</dbReference>
<name>A0A918MJE1_9FLAO</name>
<protein>
    <submittedName>
        <fullName evidence="2">Uncharacterized protein</fullName>
    </submittedName>
</protein>
<dbReference type="AlphaFoldDB" id="A0A918MJE1"/>
<evidence type="ECO:0000313" key="2">
    <source>
        <dbReference type="EMBL" id="GGW28471.1"/>
    </source>
</evidence>
<accession>A0A918MJE1</accession>
<reference evidence="2" key="2">
    <citation type="submission" date="2020-09" db="EMBL/GenBank/DDBJ databases">
        <authorList>
            <person name="Sun Q."/>
            <person name="Kim S."/>
        </authorList>
    </citation>
    <scope>NUCLEOTIDE SEQUENCE</scope>
    <source>
        <strain evidence="2">KCTC 12113</strain>
    </source>
</reference>
<keyword evidence="1" id="KW-1133">Transmembrane helix</keyword>
<dbReference type="Proteomes" id="UP000634668">
    <property type="component" value="Unassembled WGS sequence"/>
</dbReference>
<evidence type="ECO:0000313" key="3">
    <source>
        <dbReference type="Proteomes" id="UP000634668"/>
    </source>
</evidence>
<feature type="transmembrane region" description="Helical" evidence="1">
    <location>
        <begin position="51"/>
        <end position="69"/>
    </location>
</feature>
<reference evidence="2" key="1">
    <citation type="journal article" date="2014" name="Int. J. Syst. Evol. Microbiol.">
        <title>Complete genome sequence of Corynebacterium casei LMG S-19264T (=DSM 44701T), isolated from a smear-ripened cheese.</title>
        <authorList>
            <consortium name="US DOE Joint Genome Institute (JGI-PGF)"/>
            <person name="Walter F."/>
            <person name="Albersmeier A."/>
            <person name="Kalinowski J."/>
            <person name="Ruckert C."/>
        </authorList>
    </citation>
    <scope>NUCLEOTIDE SEQUENCE</scope>
    <source>
        <strain evidence="2">KCTC 12113</strain>
    </source>
</reference>
<dbReference type="EMBL" id="BMWP01000006">
    <property type="protein sequence ID" value="GGW28471.1"/>
    <property type="molecule type" value="Genomic_DNA"/>
</dbReference>
<keyword evidence="3" id="KW-1185">Reference proteome</keyword>